<evidence type="ECO:0000256" key="1">
    <source>
        <dbReference type="SAM" id="MobiDB-lite"/>
    </source>
</evidence>
<dbReference type="Proteomes" id="UP001275440">
    <property type="component" value="Unassembled WGS sequence"/>
</dbReference>
<evidence type="ECO:0000313" key="2">
    <source>
        <dbReference type="EMBL" id="MDV2476572.1"/>
    </source>
</evidence>
<sequence>MKLRLGATGSVPKDLPTDLTGHAITIDLRHVDAEKGALAADLIRELLDRGAARLVISDGRGTTDIEASHRQETAHPYAA</sequence>
<comment type="caution">
    <text evidence="2">The sequence shown here is derived from an EMBL/GenBank/DDBJ whole genome shotgun (WGS) entry which is preliminary data.</text>
</comment>
<reference evidence="2 3" key="1">
    <citation type="submission" date="2019-10" db="EMBL/GenBank/DDBJ databases">
        <title>Draft Genome Assembly of Rhodococcus zopfii DSM44189.</title>
        <authorList>
            <person name="Sutton J.M."/>
            <person name="Akob D.M."/>
            <person name="Bushman T.J."/>
        </authorList>
    </citation>
    <scope>NUCLEOTIDE SEQUENCE [LARGE SCALE GENOMIC DNA]</scope>
    <source>
        <strain evidence="2 3">DSM 44189</strain>
    </source>
</reference>
<keyword evidence="3" id="KW-1185">Reference proteome</keyword>
<organism evidence="2 3">
    <name type="scientific">Rhodococcus zopfii</name>
    <dbReference type="NCBI Taxonomy" id="43772"/>
    <lineage>
        <taxon>Bacteria</taxon>
        <taxon>Bacillati</taxon>
        <taxon>Actinomycetota</taxon>
        <taxon>Actinomycetes</taxon>
        <taxon>Mycobacteriales</taxon>
        <taxon>Nocardiaceae</taxon>
        <taxon>Rhodococcus</taxon>
    </lineage>
</organism>
<accession>A0ABU3WS55</accession>
<protein>
    <submittedName>
        <fullName evidence="2">Uncharacterized protein</fullName>
    </submittedName>
</protein>
<name>A0ABU3WS55_9NOCA</name>
<dbReference type="RefSeq" id="WP_072810530.1">
    <property type="nucleotide sequence ID" value="NZ_JAHWLX010000130.1"/>
</dbReference>
<feature type="region of interest" description="Disordered" evidence="1">
    <location>
        <begin position="60"/>
        <end position="79"/>
    </location>
</feature>
<feature type="compositionally biased region" description="Basic and acidic residues" evidence="1">
    <location>
        <begin position="61"/>
        <end position="73"/>
    </location>
</feature>
<dbReference type="EMBL" id="WBMO01000001">
    <property type="protein sequence ID" value="MDV2476572.1"/>
    <property type="molecule type" value="Genomic_DNA"/>
</dbReference>
<evidence type="ECO:0000313" key="3">
    <source>
        <dbReference type="Proteomes" id="UP001275440"/>
    </source>
</evidence>
<gene>
    <name evidence="2" type="ORF">F8M49_16810</name>
</gene>
<proteinExistence type="predicted"/>